<reference evidence="2" key="1">
    <citation type="submission" date="2021-06" db="EMBL/GenBank/DDBJ databases">
        <authorList>
            <person name="Kallberg Y."/>
            <person name="Tangrot J."/>
            <person name="Rosling A."/>
        </authorList>
    </citation>
    <scope>NUCLEOTIDE SEQUENCE</scope>
    <source>
        <strain evidence="2">FL130A</strain>
    </source>
</reference>
<dbReference type="AlphaFoldDB" id="A0A9N9NGG5"/>
<organism evidence="2 3">
    <name type="scientific">Ambispora leptoticha</name>
    <dbReference type="NCBI Taxonomy" id="144679"/>
    <lineage>
        <taxon>Eukaryota</taxon>
        <taxon>Fungi</taxon>
        <taxon>Fungi incertae sedis</taxon>
        <taxon>Mucoromycota</taxon>
        <taxon>Glomeromycotina</taxon>
        <taxon>Glomeromycetes</taxon>
        <taxon>Archaeosporales</taxon>
        <taxon>Ambisporaceae</taxon>
        <taxon>Ambispora</taxon>
    </lineage>
</organism>
<feature type="non-terminal residue" evidence="2">
    <location>
        <position position="69"/>
    </location>
</feature>
<feature type="compositionally biased region" description="Polar residues" evidence="1">
    <location>
        <begin position="1"/>
        <end position="18"/>
    </location>
</feature>
<gene>
    <name evidence="2" type="ORF">ALEPTO_LOCUS12602</name>
</gene>
<feature type="region of interest" description="Disordered" evidence="1">
    <location>
        <begin position="46"/>
        <end position="69"/>
    </location>
</feature>
<dbReference type="EMBL" id="CAJVPS010030133">
    <property type="protein sequence ID" value="CAG8730300.1"/>
    <property type="molecule type" value="Genomic_DNA"/>
</dbReference>
<sequence length="69" mass="7907">MSTKRNLQEVVNSNATKAQNKRPRWPKGVSHERQSSVEWELLFTSFPSTNSPNNPDDDMSPCTRLCVEE</sequence>
<feature type="region of interest" description="Disordered" evidence="1">
    <location>
        <begin position="1"/>
        <end position="33"/>
    </location>
</feature>
<accession>A0A9N9NGG5</accession>
<evidence type="ECO:0000313" key="2">
    <source>
        <dbReference type="EMBL" id="CAG8730300.1"/>
    </source>
</evidence>
<comment type="caution">
    <text evidence="2">The sequence shown here is derived from an EMBL/GenBank/DDBJ whole genome shotgun (WGS) entry which is preliminary data.</text>
</comment>
<proteinExistence type="predicted"/>
<name>A0A9N9NGG5_9GLOM</name>
<dbReference type="Proteomes" id="UP000789508">
    <property type="component" value="Unassembled WGS sequence"/>
</dbReference>
<evidence type="ECO:0000313" key="3">
    <source>
        <dbReference type="Proteomes" id="UP000789508"/>
    </source>
</evidence>
<keyword evidence="3" id="KW-1185">Reference proteome</keyword>
<evidence type="ECO:0000256" key="1">
    <source>
        <dbReference type="SAM" id="MobiDB-lite"/>
    </source>
</evidence>
<protein>
    <submittedName>
        <fullName evidence="2">3628_t:CDS:1</fullName>
    </submittedName>
</protein>